<protein>
    <submittedName>
        <fullName evidence="1">Uncharacterized protein</fullName>
    </submittedName>
</protein>
<reference evidence="1 2" key="1">
    <citation type="submission" date="2024-06" db="EMBL/GenBank/DDBJ databases">
        <title>The Natural Products Discovery Center: Release of the First 8490 Sequenced Strains for Exploring Actinobacteria Biosynthetic Diversity.</title>
        <authorList>
            <person name="Kalkreuter E."/>
            <person name="Kautsar S.A."/>
            <person name="Yang D."/>
            <person name="Bader C.D."/>
            <person name="Teijaro C.N."/>
            <person name="Fluegel L."/>
            <person name="Davis C.M."/>
            <person name="Simpson J.R."/>
            <person name="Lauterbach L."/>
            <person name="Steele A.D."/>
            <person name="Gui C."/>
            <person name="Meng S."/>
            <person name="Li G."/>
            <person name="Viehrig K."/>
            <person name="Ye F."/>
            <person name="Su P."/>
            <person name="Kiefer A.F."/>
            <person name="Nichols A."/>
            <person name="Cepeda A.J."/>
            <person name="Yan W."/>
            <person name="Fan B."/>
            <person name="Jiang Y."/>
            <person name="Adhikari A."/>
            <person name="Zheng C.-J."/>
            <person name="Schuster L."/>
            <person name="Cowan T.M."/>
            <person name="Smanski M.J."/>
            <person name="Chevrette M.G."/>
            <person name="De Carvalho L.P.S."/>
            <person name="Shen B."/>
        </authorList>
    </citation>
    <scope>NUCLEOTIDE SEQUENCE [LARGE SCALE GENOMIC DNA]</scope>
    <source>
        <strain evidence="1 2">NPDC048117</strain>
    </source>
</reference>
<proteinExistence type="predicted"/>
<dbReference type="RefSeq" id="WP_359268404.1">
    <property type="nucleotide sequence ID" value="NZ_JBEZNA010000004.1"/>
</dbReference>
<evidence type="ECO:0000313" key="1">
    <source>
        <dbReference type="EMBL" id="MEU9576287.1"/>
    </source>
</evidence>
<organism evidence="1 2">
    <name type="scientific">Streptomyces chilikensis</name>
    <dbReference type="NCBI Taxonomy" id="1194079"/>
    <lineage>
        <taxon>Bacteria</taxon>
        <taxon>Bacillati</taxon>
        <taxon>Actinomycetota</taxon>
        <taxon>Actinomycetes</taxon>
        <taxon>Kitasatosporales</taxon>
        <taxon>Streptomycetaceae</taxon>
        <taxon>Streptomyces</taxon>
    </lineage>
</organism>
<keyword evidence="2" id="KW-1185">Reference proteome</keyword>
<sequence>MLLTTVEETARLFFEAPKGTRIERDQAWVMASERTLRAVFEAGWRPAPGDERGTPRAVTELRIALHSVERVAGLLGELLPERAVAQQFAAWAVGQGWRPVDGECVTCPDTPAALE</sequence>
<dbReference type="Proteomes" id="UP001551584">
    <property type="component" value="Unassembled WGS sequence"/>
</dbReference>
<evidence type="ECO:0000313" key="2">
    <source>
        <dbReference type="Proteomes" id="UP001551584"/>
    </source>
</evidence>
<gene>
    <name evidence="1" type="ORF">AB0D95_03185</name>
</gene>
<name>A0ABV3EJD3_9ACTN</name>
<comment type="caution">
    <text evidence="1">The sequence shown here is derived from an EMBL/GenBank/DDBJ whole genome shotgun (WGS) entry which is preliminary data.</text>
</comment>
<dbReference type="EMBL" id="JBEZNA010000004">
    <property type="protein sequence ID" value="MEU9576287.1"/>
    <property type="molecule type" value="Genomic_DNA"/>
</dbReference>
<accession>A0ABV3EJD3</accession>